<dbReference type="Pfam" id="PF00010">
    <property type="entry name" value="HLH"/>
    <property type="match status" value="1"/>
</dbReference>
<dbReference type="GO" id="GO:0005634">
    <property type="term" value="C:nucleus"/>
    <property type="evidence" value="ECO:0007669"/>
    <property type="project" value="UniProtKB-SubCell"/>
</dbReference>
<dbReference type="EMBL" id="LR786598">
    <property type="protein sequence ID" value="CAB3262220.1"/>
    <property type="molecule type" value="mRNA"/>
</dbReference>
<organism evidence="7">
    <name type="scientific">Phallusia mammillata</name>
    <dbReference type="NCBI Taxonomy" id="59560"/>
    <lineage>
        <taxon>Eukaryota</taxon>
        <taxon>Metazoa</taxon>
        <taxon>Chordata</taxon>
        <taxon>Tunicata</taxon>
        <taxon>Ascidiacea</taxon>
        <taxon>Phlebobranchia</taxon>
        <taxon>Ascidiidae</taxon>
        <taxon>Phallusia</taxon>
    </lineage>
</organism>
<dbReference type="GO" id="GO:0000122">
    <property type="term" value="P:negative regulation of transcription by RNA polymerase II"/>
    <property type="evidence" value="ECO:0007669"/>
    <property type="project" value="InterPro"/>
</dbReference>
<evidence type="ECO:0000256" key="2">
    <source>
        <dbReference type="ARBA" id="ARBA00022491"/>
    </source>
</evidence>
<keyword evidence="5" id="KW-0539">Nucleus</keyword>
<evidence type="ECO:0000259" key="6">
    <source>
        <dbReference type="PROSITE" id="PS50888"/>
    </source>
</evidence>
<keyword evidence="2" id="KW-0678">Repressor</keyword>
<dbReference type="GO" id="GO:0030154">
    <property type="term" value="P:cell differentiation"/>
    <property type="evidence" value="ECO:0007669"/>
    <property type="project" value="TreeGrafter"/>
</dbReference>
<evidence type="ECO:0000313" key="7">
    <source>
        <dbReference type="EMBL" id="CAB3262220.1"/>
    </source>
</evidence>
<protein>
    <submittedName>
        <fullName evidence="7">Uncharacterized protein LOC100178752</fullName>
    </submittedName>
</protein>
<keyword evidence="3" id="KW-0805">Transcription regulation</keyword>
<dbReference type="InterPro" id="IPR011598">
    <property type="entry name" value="bHLH_dom"/>
</dbReference>
<dbReference type="PANTHER" id="PTHR11723">
    <property type="entry name" value="DNA-BINDING PROTEIN INHIBITOR"/>
    <property type="match status" value="1"/>
</dbReference>
<reference evidence="7" key="1">
    <citation type="submission" date="2020-04" db="EMBL/GenBank/DDBJ databases">
        <authorList>
            <person name="Neveu A P."/>
        </authorList>
    </citation>
    <scope>NUCLEOTIDE SEQUENCE</scope>
    <source>
        <tissue evidence="7">Whole embryo</tissue>
    </source>
</reference>
<dbReference type="InterPro" id="IPR036638">
    <property type="entry name" value="HLH_DNA-bd_sf"/>
</dbReference>
<dbReference type="SUPFAM" id="SSF47459">
    <property type="entry name" value="HLH, helix-loop-helix DNA-binding domain"/>
    <property type="match status" value="1"/>
</dbReference>
<sequence>MERLKETVPTLQDKTTTKVSSLDIIQHAIFYIHDLWSALDVDEEVLQQPSTTNSCAARHNLSTEVF</sequence>
<dbReference type="GO" id="GO:0032922">
    <property type="term" value="P:circadian regulation of gene expression"/>
    <property type="evidence" value="ECO:0007669"/>
    <property type="project" value="TreeGrafter"/>
</dbReference>
<feature type="domain" description="BHLH" evidence="6">
    <location>
        <begin position="1"/>
        <end position="35"/>
    </location>
</feature>
<dbReference type="Gene3D" id="4.10.280.10">
    <property type="entry name" value="Helix-loop-helix DNA-binding domain"/>
    <property type="match status" value="1"/>
</dbReference>
<dbReference type="AlphaFoldDB" id="A0A6F9DHF0"/>
<gene>
    <name evidence="7" type="primary">LOC100178752</name>
</gene>
<evidence type="ECO:0000256" key="4">
    <source>
        <dbReference type="ARBA" id="ARBA00023163"/>
    </source>
</evidence>
<dbReference type="PANTHER" id="PTHR11723:SF17">
    <property type="entry name" value="PROTEIN EXTRA-MACROCHAETAE"/>
    <property type="match status" value="1"/>
</dbReference>
<dbReference type="PROSITE" id="PS50888">
    <property type="entry name" value="BHLH"/>
    <property type="match status" value="1"/>
</dbReference>
<keyword evidence="4" id="KW-0804">Transcription</keyword>
<proteinExistence type="evidence at transcript level"/>
<evidence type="ECO:0000256" key="3">
    <source>
        <dbReference type="ARBA" id="ARBA00023015"/>
    </source>
</evidence>
<dbReference type="InterPro" id="IPR026052">
    <property type="entry name" value="DNA-bd_prot-inh"/>
</dbReference>
<evidence type="ECO:0000256" key="1">
    <source>
        <dbReference type="ARBA" id="ARBA00004123"/>
    </source>
</evidence>
<accession>A0A6F9DHF0</accession>
<comment type="subcellular location">
    <subcellularLocation>
        <location evidence="1">Nucleus</location>
    </subcellularLocation>
</comment>
<evidence type="ECO:0000256" key="5">
    <source>
        <dbReference type="ARBA" id="ARBA00023242"/>
    </source>
</evidence>
<dbReference type="GO" id="GO:0046983">
    <property type="term" value="F:protein dimerization activity"/>
    <property type="evidence" value="ECO:0007669"/>
    <property type="project" value="InterPro"/>
</dbReference>
<name>A0A6F9DHF0_9ASCI</name>
<dbReference type="GO" id="GO:0005737">
    <property type="term" value="C:cytoplasm"/>
    <property type="evidence" value="ECO:0007669"/>
    <property type="project" value="InterPro"/>
</dbReference>